<name>A0A2Z3GZB0_9BACT</name>
<dbReference type="EMBL" id="CP025958">
    <property type="protein sequence ID" value="AWM39849.1"/>
    <property type="molecule type" value="Genomic_DNA"/>
</dbReference>
<proteinExistence type="predicted"/>
<evidence type="ECO:0000313" key="1">
    <source>
        <dbReference type="EMBL" id="AWM39849.1"/>
    </source>
</evidence>
<organism evidence="1 2">
    <name type="scientific">Gemmata obscuriglobus</name>
    <dbReference type="NCBI Taxonomy" id="114"/>
    <lineage>
        <taxon>Bacteria</taxon>
        <taxon>Pseudomonadati</taxon>
        <taxon>Planctomycetota</taxon>
        <taxon>Planctomycetia</taxon>
        <taxon>Gemmatales</taxon>
        <taxon>Gemmataceae</taxon>
        <taxon>Gemmata</taxon>
    </lineage>
</organism>
<accession>A0A2Z3GZB0</accession>
<dbReference type="KEGG" id="gog:C1280_24460"/>
<sequence>MGNMKLNWQKDGMGRDHVFALLPPNGEDECGVKVTILKQTGGPHKVTFQWKDFDPEDTKPSPWVRLERLGFKTMTDAKKWAEETTETYLALLPALSVTRLAAA</sequence>
<keyword evidence="2" id="KW-1185">Reference proteome</keyword>
<gene>
    <name evidence="1" type="ORF">C1280_24460</name>
</gene>
<dbReference type="AlphaFoldDB" id="A0A2Z3GZB0"/>
<protein>
    <submittedName>
        <fullName evidence="1">Uncharacterized protein</fullName>
    </submittedName>
</protein>
<evidence type="ECO:0000313" key="2">
    <source>
        <dbReference type="Proteomes" id="UP000245802"/>
    </source>
</evidence>
<dbReference type="Proteomes" id="UP000245802">
    <property type="component" value="Chromosome"/>
</dbReference>
<reference evidence="1 2" key="1">
    <citation type="submission" date="2018-01" db="EMBL/GenBank/DDBJ databases">
        <title>G. obscuriglobus.</title>
        <authorList>
            <person name="Franke J."/>
            <person name="Blomberg W."/>
            <person name="Selmecki A."/>
        </authorList>
    </citation>
    <scope>NUCLEOTIDE SEQUENCE [LARGE SCALE GENOMIC DNA]</scope>
    <source>
        <strain evidence="1 2">DSM 5831</strain>
    </source>
</reference>